<dbReference type="InterPro" id="IPR011990">
    <property type="entry name" value="TPR-like_helical_dom_sf"/>
</dbReference>
<evidence type="ECO:0000313" key="2">
    <source>
        <dbReference type="EMBL" id="ACF44184.1"/>
    </source>
</evidence>
<dbReference type="InterPro" id="IPR050767">
    <property type="entry name" value="Sel1_AlgK"/>
</dbReference>
<dbReference type="Gene3D" id="1.25.40.10">
    <property type="entry name" value="Tetratricopeptide repeat domain"/>
    <property type="match status" value="1"/>
</dbReference>
<dbReference type="SMART" id="SM00671">
    <property type="entry name" value="SEL1"/>
    <property type="match status" value="2"/>
</dbReference>
<proteinExistence type="predicted"/>
<organism evidence="2 3">
    <name type="scientific">Pelodictyon phaeoclathratiforme (strain DSM 5477 / BU-1)</name>
    <dbReference type="NCBI Taxonomy" id="324925"/>
    <lineage>
        <taxon>Bacteria</taxon>
        <taxon>Pseudomonadati</taxon>
        <taxon>Chlorobiota</taxon>
        <taxon>Chlorobiia</taxon>
        <taxon>Chlorobiales</taxon>
        <taxon>Chlorobiaceae</taxon>
        <taxon>Chlorobium/Pelodictyon group</taxon>
        <taxon>Pelodictyon</taxon>
    </lineage>
</organism>
<dbReference type="Pfam" id="PF08238">
    <property type="entry name" value="Sel1"/>
    <property type="match status" value="2"/>
</dbReference>
<feature type="chain" id="PRO_5002822786" evidence="1">
    <location>
        <begin position="20"/>
        <end position="132"/>
    </location>
</feature>
<accession>B4SCH9</accession>
<dbReference type="Proteomes" id="UP000002724">
    <property type="component" value="Chromosome"/>
</dbReference>
<dbReference type="eggNOG" id="COG0790">
    <property type="taxonomic scope" value="Bacteria"/>
</dbReference>
<dbReference type="InterPro" id="IPR006597">
    <property type="entry name" value="Sel1-like"/>
</dbReference>
<gene>
    <name evidence="2" type="ordered locus">Ppha_1970</name>
</gene>
<evidence type="ECO:0000313" key="3">
    <source>
        <dbReference type="Proteomes" id="UP000002724"/>
    </source>
</evidence>
<keyword evidence="3" id="KW-1185">Reference proteome</keyword>
<protein>
    <submittedName>
        <fullName evidence="2">Sel1 domain protein repeat-containing protein</fullName>
    </submittedName>
</protein>
<dbReference type="AlphaFoldDB" id="B4SCH9"/>
<dbReference type="PANTHER" id="PTHR11102:SF160">
    <property type="entry name" value="ERAD-ASSOCIATED E3 UBIQUITIN-PROTEIN LIGASE COMPONENT HRD3"/>
    <property type="match status" value="1"/>
</dbReference>
<dbReference type="RefSeq" id="WP_012508665.1">
    <property type="nucleotide sequence ID" value="NC_011060.1"/>
</dbReference>
<name>B4SCH9_PELPB</name>
<reference evidence="2 3" key="1">
    <citation type="submission" date="2008-06" db="EMBL/GenBank/DDBJ databases">
        <title>Complete sequence of Pelodictyon phaeoclathratiforme BU-1.</title>
        <authorList>
            <consortium name="US DOE Joint Genome Institute"/>
            <person name="Lucas S."/>
            <person name="Copeland A."/>
            <person name="Lapidus A."/>
            <person name="Glavina del Rio T."/>
            <person name="Dalin E."/>
            <person name="Tice H."/>
            <person name="Bruce D."/>
            <person name="Goodwin L."/>
            <person name="Pitluck S."/>
            <person name="Schmutz J."/>
            <person name="Larimer F."/>
            <person name="Land M."/>
            <person name="Hauser L."/>
            <person name="Kyrpides N."/>
            <person name="Mikhailova N."/>
            <person name="Liu Z."/>
            <person name="Li T."/>
            <person name="Zhao F."/>
            <person name="Overmann J."/>
            <person name="Bryant D.A."/>
            <person name="Richardson P."/>
        </authorList>
    </citation>
    <scope>NUCLEOTIDE SEQUENCE [LARGE SCALE GENOMIC DNA]</scope>
    <source>
        <strain evidence="3">DSM 5477 / BU-1</strain>
    </source>
</reference>
<sequence length="132" mass="14583" precursor="true">MKSKYLFFSVCLALGSILADTHLLYSMGTEHADKLSELRYKSGHGDAEAQYKLGVLYASGKGLTQDYSQAIKWWHLAADQGNAEAQYSLGVMYGTGNGVKQDDSESDNWLQLSAKQGYAPAQKLLNKLKEKQ</sequence>
<dbReference type="SUPFAM" id="SSF81901">
    <property type="entry name" value="HCP-like"/>
    <property type="match status" value="1"/>
</dbReference>
<evidence type="ECO:0000256" key="1">
    <source>
        <dbReference type="SAM" id="SignalP"/>
    </source>
</evidence>
<dbReference type="EMBL" id="CP001110">
    <property type="protein sequence ID" value="ACF44184.1"/>
    <property type="molecule type" value="Genomic_DNA"/>
</dbReference>
<keyword evidence="1" id="KW-0732">Signal</keyword>
<dbReference type="PANTHER" id="PTHR11102">
    <property type="entry name" value="SEL-1-LIKE PROTEIN"/>
    <property type="match status" value="1"/>
</dbReference>
<feature type="signal peptide" evidence="1">
    <location>
        <begin position="1"/>
        <end position="19"/>
    </location>
</feature>
<dbReference type="OrthoDB" id="1045962at2"/>
<dbReference type="KEGG" id="pph:Ppha_1970"/>
<dbReference type="HOGENOM" id="CLU_000288_36_12_10"/>